<evidence type="ECO:0000256" key="1">
    <source>
        <dbReference type="SAM" id="MobiDB-lite"/>
    </source>
</evidence>
<dbReference type="GeneID" id="110975074"/>
<feature type="signal peptide" evidence="2">
    <location>
        <begin position="1"/>
        <end position="21"/>
    </location>
</feature>
<dbReference type="OMA" id="EADLMFP"/>
<feature type="region of interest" description="Disordered" evidence="1">
    <location>
        <begin position="100"/>
        <end position="122"/>
    </location>
</feature>
<dbReference type="Proteomes" id="UP000694845">
    <property type="component" value="Unplaced"/>
</dbReference>
<evidence type="ECO:0000313" key="5">
    <source>
        <dbReference type="RefSeq" id="XP_022082897.1"/>
    </source>
</evidence>
<dbReference type="KEGG" id="aplc:110975074"/>
<keyword evidence="3" id="KW-1185">Reference proteome</keyword>
<evidence type="ECO:0000313" key="4">
    <source>
        <dbReference type="RefSeq" id="XP_022082896.1"/>
    </source>
</evidence>
<dbReference type="OrthoDB" id="10313402at2759"/>
<accession>A0A8B7XRS8</accession>
<protein>
    <submittedName>
        <fullName evidence="4 5">Uncharacterized protein LOC110975074</fullName>
    </submittedName>
</protein>
<organism evidence="3 5">
    <name type="scientific">Acanthaster planci</name>
    <name type="common">Crown-of-thorns starfish</name>
    <dbReference type="NCBI Taxonomy" id="133434"/>
    <lineage>
        <taxon>Eukaryota</taxon>
        <taxon>Metazoa</taxon>
        <taxon>Echinodermata</taxon>
        <taxon>Eleutherozoa</taxon>
        <taxon>Asterozoa</taxon>
        <taxon>Asteroidea</taxon>
        <taxon>Valvatacea</taxon>
        <taxon>Valvatida</taxon>
        <taxon>Acanthasteridae</taxon>
        <taxon>Acanthaster</taxon>
    </lineage>
</organism>
<evidence type="ECO:0000313" key="3">
    <source>
        <dbReference type="Proteomes" id="UP000694845"/>
    </source>
</evidence>
<reference evidence="4 5" key="1">
    <citation type="submission" date="2025-04" db="UniProtKB">
        <authorList>
            <consortium name="RefSeq"/>
        </authorList>
    </citation>
    <scope>IDENTIFICATION</scope>
</reference>
<evidence type="ECO:0000256" key="2">
    <source>
        <dbReference type="SAM" id="SignalP"/>
    </source>
</evidence>
<gene>
    <name evidence="4 5" type="primary">LOC110975074</name>
</gene>
<keyword evidence="2" id="KW-0732">Signal</keyword>
<name>A0A8B7XRS8_ACAPL</name>
<proteinExistence type="predicted"/>
<dbReference type="RefSeq" id="XP_022082897.1">
    <property type="nucleotide sequence ID" value="XM_022227205.1"/>
</dbReference>
<dbReference type="AlphaFoldDB" id="A0A8B7XRS8"/>
<feature type="chain" id="PRO_5044665463" evidence="2">
    <location>
        <begin position="22"/>
        <end position="122"/>
    </location>
</feature>
<dbReference type="RefSeq" id="XP_022082896.1">
    <property type="nucleotide sequence ID" value="XM_022227204.1"/>
</dbReference>
<sequence>MKPTAVLTLAVFCTFYTIATAASLSRGEADTVFPLKGDELRDLADKVDAYNQIVHTFSRSSEFQSMLKRSSSGCAEYFGGCAQLKLGQDALSRMLADSNSRFGSGGPGKRRRSVDAVAEDKA</sequence>